<evidence type="ECO:0000256" key="3">
    <source>
        <dbReference type="ARBA" id="ARBA00022989"/>
    </source>
</evidence>
<gene>
    <name evidence="6" type="ORF">NCTC7688_00354</name>
</gene>
<protein>
    <submittedName>
        <fullName evidence="6">ABC-2 family transporter protein</fullName>
    </submittedName>
</protein>
<dbReference type="GeneID" id="3617132"/>
<dbReference type="Gene3D" id="3.40.1710.10">
    <property type="entry name" value="abc type-2 transporter like domain"/>
    <property type="match status" value="1"/>
</dbReference>
<reference evidence="6 7" key="1">
    <citation type="submission" date="2018-06" db="EMBL/GenBank/DDBJ databases">
        <authorList>
            <consortium name="Pathogen Informatics"/>
            <person name="Doyle S."/>
        </authorList>
    </citation>
    <scope>NUCLEOTIDE SEQUENCE [LARGE SCALE GENOMIC DNA]</scope>
    <source>
        <strain evidence="6 7">NCTC7688</strain>
    </source>
</reference>
<evidence type="ECO:0000313" key="6">
    <source>
        <dbReference type="EMBL" id="SUM81860.1"/>
    </source>
</evidence>
<dbReference type="RefSeq" id="WP_011302206.1">
    <property type="nucleotide sequence ID" value="NZ_CAXOKG010000002.1"/>
</dbReference>
<comment type="subcellular location">
    <subcellularLocation>
        <location evidence="1">Membrane</location>
        <topology evidence="1">Multi-pass membrane protein</topology>
    </subcellularLocation>
</comment>
<dbReference type="EMBL" id="UHED01000001">
    <property type="protein sequence ID" value="SUM81860.1"/>
    <property type="molecule type" value="Genomic_DNA"/>
</dbReference>
<dbReference type="GO" id="GO:0140359">
    <property type="term" value="F:ABC-type transporter activity"/>
    <property type="evidence" value="ECO:0007669"/>
    <property type="project" value="InterPro"/>
</dbReference>
<dbReference type="Proteomes" id="UP000254707">
    <property type="component" value="Unassembled WGS sequence"/>
</dbReference>
<keyword evidence="2" id="KW-0812">Transmembrane</keyword>
<dbReference type="GO" id="GO:0016020">
    <property type="term" value="C:membrane"/>
    <property type="evidence" value="ECO:0007669"/>
    <property type="project" value="UniProtKB-SubCell"/>
</dbReference>
<dbReference type="OMA" id="MGIVYLT"/>
<evidence type="ECO:0000259" key="5">
    <source>
        <dbReference type="Pfam" id="PF12698"/>
    </source>
</evidence>
<keyword evidence="3" id="KW-1133">Transmembrane helix</keyword>
<dbReference type="AlphaFoldDB" id="A0A380HLP0"/>
<evidence type="ECO:0000313" key="7">
    <source>
        <dbReference type="Proteomes" id="UP000254707"/>
    </source>
</evidence>
<feature type="domain" description="ABC-2 type transporter transmembrane" evidence="5">
    <location>
        <begin position="18"/>
        <end position="304"/>
    </location>
</feature>
<sequence>MIQSFIFIIILKQWKQLVIFFTILTCTLLLIWAAYSSLNQSFKIPVAVQDQDQSQASHTLIQSIEKNDFVKVEKLDQEAIYLDESVSKKEAVAAMHIPKDYSDKLKNNQLKLALTLYARDDFIGDITFEMISRSLYEQQIPYIVKKHLDDDGQETSLEKVSDTLNQHTPKSAIVHHVVNTNSETSISISLVFGIILFVSSVQIVLHQRLKQNGPLTRLFIFQYSKLILFTTYILIHTLILMLVLGITTFIFQQQLSFTFFAKSLVIIIVYELGVSWLLFKINTLSHRLFMAVIFALLMAVLYIFIQL</sequence>
<dbReference type="InterPro" id="IPR013525">
    <property type="entry name" value="ABC2_TM"/>
</dbReference>
<evidence type="ECO:0000256" key="4">
    <source>
        <dbReference type="ARBA" id="ARBA00023136"/>
    </source>
</evidence>
<name>A0A380HLP0_STASA</name>
<evidence type="ECO:0000256" key="1">
    <source>
        <dbReference type="ARBA" id="ARBA00004141"/>
    </source>
</evidence>
<proteinExistence type="predicted"/>
<organism evidence="6 7">
    <name type="scientific">Staphylococcus saprophyticus</name>
    <dbReference type="NCBI Taxonomy" id="29385"/>
    <lineage>
        <taxon>Bacteria</taxon>
        <taxon>Bacillati</taxon>
        <taxon>Bacillota</taxon>
        <taxon>Bacilli</taxon>
        <taxon>Bacillales</taxon>
        <taxon>Staphylococcaceae</taxon>
        <taxon>Staphylococcus</taxon>
    </lineage>
</organism>
<dbReference type="Pfam" id="PF12698">
    <property type="entry name" value="ABC2_membrane_3"/>
    <property type="match status" value="1"/>
</dbReference>
<keyword evidence="4" id="KW-0472">Membrane</keyword>
<accession>A0A380HLP0</accession>
<evidence type="ECO:0000256" key="2">
    <source>
        <dbReference type="ARBA" id="ARBA00022692"/>
    </source>
</evidence>